<comment type="caution">
    <text evidence="15">The sequence shown here is derived from an EMBL/GenBank/DDBJ whole genome shotgun (WGS) entry which is preliminary data.</text>
</comment>
<comment type="cofactor">
    <cofactor evidence="1">
        <name>heme b</name>
        <dbReference type="ChEBI" id="CHEBI:60344"/>
    </cofactor>
</comment>
<feature type="transmembrane region" description="Helical" evidence="13">
    <location>
        <begin position="57"/>
        <end position="75"/>
    </location>
</feature>
<dbReference type="RefSeq" id="WP_192146519.1">
    <property type="nucleotide sequence ID" value="NZ_JACYXI010000001.1"/>
</dbReference>
<dbReference type="PANTHER" id="PTHR30529">
    <property type="entry name" value="CYTOCHROME B561"/>
    <property type="match status" value="1"/>
</dbReference>
<dbReference type="PANTHER" id="PTHR30529:SF7">
    <property type="entry name" value="CYTOCHROME B561 BACTERIAL_NI-HYDROGENASE DOMAIN-CONTAINING PROTEIN"/>
    <property type="match status" value="1"/>
</dbReference>
<keyword evidence="11 13" id="KW-0472">Membrane</keyword>
<comment type="similarity">
    <text evidence="12">Belongs to the cytochrome b561 family.</text>
</comment>
<sequence length="162" mass="18001">MSPTQPAAYSRLHIVLHWLIAALVVFQLIFGEAIGQLGRALRDGRTLSPLDTILGNAHIYGGVAILLLTVLRLGIRHRQGVPTPLPSSAWQEQAAKWTHVLFYALLLITPLTGLAAWFLDIHLAGEFHELMKPVFILLIVIHVGATLWHQVVLKDGILKRMM</sequence>
<evidence type="ECO:0000256" key="7">
    <source>
        <dbReference type="ARBA" id="ARBA00022723"/>
    </source>
</evidence>
<reference evidence="16" key="1">
    <citation type="submission" date="2020-09" db="EMBL/GenBank/DDBJ databases">
        <title>The genome sequence of strain Labrenzia suaedae 4C16A.</title>
        <authorList>
            <person name="Liu Y."/>
        </authorList>
    </citation>
    <scope>NUCLEOTIDE SEQUENCE [LARGE SCALE GENOMIC DNA]</scope>
    <source>
        <strain evidence="16">4C16A</strain>
    </source>
</reference>
<keyword evidence="9 13" id="KW-1133">Transmembrane helix</keyword>
<accession>A0ABR9CIL4</accession>
<evidence type="ECO:0000256" key="10">
    <source>
        <dbReference type="ARBA" id="ARBA00023004"/>
    </source>
</evidence>
<dbReference type="InterPro" id="IPR016174">
    <property type="entry name" value="Di-haem_cyt_TM"/>
</dbReference>
<dbReference type="EMBL" id="JACYXI010000001">
    <property type="protein sequence ID" value="MBD8890662.1"/>
    <property type="molecule type" value="Genomic_DNA"/>
</dbReference>
<evidence type="ECO:0000256" key="9">
    <source>
        <dbReference type="ARBA" id="ARBA00022989"/>
    </source>
</evidence>
<comment type="subcellular location">
    <subcellularLocation>
        <location evidence="2">Cell membrane</location>
        <topology evidence="2">Multi-pass membrane protein</topology>
    </subcellularLocation>
</comment>
<evidence type="ECO:0000256" key="6">
    <source>
        <dbReference type="ARBA" id="ARBA00022692"/>
    </source>
</evidence>
<organism evidence="15 16">
    <name type="scientific">Roseibium litorale</name>
    <dbReference type="NCBI Taxonomy" id="2803841"/>
    <lineage>
        <taxon>Bacteria</taxon>
        <taxon>Pseudomonadati</taxon>
        <taxon>Pseudomonadota</taxon>
        <taxon>Alphaproteobacteria</taxon>
        <taxon>Hyphomicrobiales</taxon>
        <taxon>Stappiaceae</taxon>
        <taxon>Roseibium</taxon>
    </lineage>
</organism>
<keyword evidence="4" id="KW-1003">Cell membrane</keyword>
<feature type="domain" description="Cytochrome b561 bacterial/Ni-hydrogenase" evidence="14">
    <location>
        <begin position="9"/>
        <end position="162"/>
    </location>
</feature>
<evidence type="ECO:0000256" key="5">
    <source>
        <dbReference type="ARBA" id="ARBA00022617"/>
    </source>
</evidence>
<gene>
    <name evidence="15" type="ORF">IG616_03830</name>
</gene>
<evidence type="ECO:0000256" key="12">
    <source>
        <dbReference type="ARBA" id="ARBA00037975"/>
    </source>
</evidence>
<protein>
    <submittedName>
        <fullName evidence="15">Cytochrome b</fullName>
    </submittedName>
</protein>
<evidence type="ECO:0000256" key="2">
    <source>
        <dbReference type="ARBA" id="ARBA00004651"/>
    </source>
</evidence>
<evidence type="ECO:0000256" key="1">
    <source>
        <dbReference type="ARBA" id="ARBA00001970"/>
    </source>
</evidence>
<feature type="transmembrane region" description="Helical" evidence="13">
    <location>
        <begin position="12"/>
        <end position="37"/>
    </location>
</feature>
<dbReference type="SUPFAM" id="SSF81342">
    <property type="entry name" value="Transmembrane di-heme cytochromes"/>
    <property type="match status" value="1"/>
</dbReference>
<keyword evidence="5" id="KW-0349">Heme</keyword>
<reference evidence="15 16" key="2">
    <citation type="journal article" date="2021" name="Int. J. Syst. Evol. Microbiol.">
        <title>Roseibium litorale sp. nov., isolated from a tidal flat sediment and proposal for the reclassification of Labrenzia polysiphoniae as Roseibium polysiphoniae comb. nov.</title>
        <authorList>
            <person name="Liu Y."/>
            <person name="Pei T."/>
            <person name="Du J."/>
            <person name="Chao M."/>
            <person name="Deng M.R."/>
            <person name="Zhu H."/>
        </authorList>
    </citation>
    <scope>NUCLEOTIDE SEQUENCE [LARGE SCALE GENOMIC DNA]</scope>
    <source>
        <strain evidence="15 16">4C16A</strain>
    </source>
</reference>
<evidence type="ECO:0000256" key="4">
    <source>
        <dbReference type="ARBA" id="ARBA00022475"/>
    </source>
</evidence>
<keyword evidence="8" id="KW-0249">Electron transport</keyword>
<evidence type="ECO:0000256" key="8">
    <source>
        <dbReference type="ARBA" id="ARBA00022982"/>
    </source>
</evidence>
<name>A0ABR9CIL4_9HYPH</name>
<keyword evidence="16" id="KW-1185">Reference proteome</keyword>
<keyword evidence="6 13" id="KW-0812">Transmembrane</keyword>
<keyword evidence="10" id="KW-0408">Iron</keyword>
<evidence type="ECO:0000256" key="11">
    <source>
        <dbReference type="ARBA" id="ARBA00023136"/>
    </source>
</evidence>
<evidence type="ECO:0000313" key="16">
    <source>
        <dbReference type="Proteomes" id="UP000632063"/>
    </source>
</evidence>
<feature type="transmembrane region" description="Helical" evidence="13">
    <location>
        <begin position="134"/>
        <end position="153"/>
    </location>
</feature>
<dbReference type="InterPro" id="IPR011577">
    <property type="entry name" value="Cyt_b561_bac/Ni-Hgenase"/>
</dbReference>
<evidence type="ECO:0000256" key="13">
    <source>
        <dbReference type="SAM" id="Phobius"/>
    </source>
</evidence>
<feature type="transmembrane region" description="Helical" evidence="13">
    <location>
        <begin position="100"/>
        <end position="119"/>
    </location>
</feature>
<evidence type="ECO:0000259" key="14">
    <source>
        <dbReference type="Pfam" id="PF01292"/>
    </source>
</evidence>
<dbReference type="Pfam" id="PF01292">
    <property type="entry name" value="Ni_hydr_CYTB"/>
    <property type="match status" value="1"/>
</dbReference>
<keyword evidence="3" id="KW-0813">Transport</keyword>
<keyword evidence="7" id="KW-0479">Metal-binding</keyword>
<proteinExistence type="inferred from homology"/>
<evidence type="ECO:0000313" key="15">
    <source>
        <dbReference type="EMBL" id="MBD8890662.1"/>
    </source>
</evidence>
<dbReference type="Proteomes" id="UP000632063">
    <property type="component" value="Unassembled WGS sequence"/>
</dbReference>
<dbReference type="InterPro" id="IPR052168">
    <property type="entry name" value="Cytochrome_b561_oxidase"/>
</dbReference>
<evidence type="ECO:0000256" key="3">
    <source>
        <dbReference type="ARBA" id="ARBA00022448"/>
    </source>
</evidence>